<keyword evidence="10" id="KW-0560">Oxidoreductase</keyword>
<evidence type="ECO:0000256" key="4">
    <source>
        <dbReference type="ARBA" id="ARBA00009433"/>
    </source>
</evidence>
<comment type="cofactor">
    <cofactor evidence="1">
        <name>[3Fe-4S] cluster</name>
        <dbReference type="ChEBI" id="CHEBI:21137"/>
    </cofactor>
</comment>
<dbReference type="InterPro" id="IPR006058">
    <property type="entry name" value="2Fe2S_fd_BS"/>
</dbReference>
<keyword evidence="8" id="KW-0001">2Fe-2S</keyword>
<dbReference type="GO" id="GO:0022904">
    <property type="term" value="P:respiratory electron transport chain"/>
    <property type="evidence" value="ECO:0007669"/>
    <property type="project" value="TreeGrafter"/>
</dbReference>
<organism evidence="17">
    <name type="scientific">hydrothermal vent metagenome</name>
    <dbReference type="NCBI Taxonomy" id="652676"/>
    <lineage>
        <taxon>unclassified sequences</taxon>
        <taxon>metagenomes</taxon>
        <taxon>ecological metagenomes</taxon>
    </lineage>
</organism>
<evidence type="ECO:0000256" key="12">
    <source>
        <dbReference type="ARBA" id="ARBA00023014"/>
    </source>
</evidence>
<evidence type="ECO:0000313" key="17">
    <source>
        <dbReference type="EMBL" id="SHO80666.1"/>
    </source>
</evidence>
<comment type="similarity">
    <text evidence="4">Belongs to the succinate dehydrogenase/fumarate reductase iron-sulfur protein family.</text>
</comment>
<evidence type="ECO:0000256" key="1">
    <source>
        <dbReference type="ARBA" id="ARBA00001927"/>
    </source>
</evidence>
<evidence type="ECO:0000256" key="3">
    <source>
        <dbReference type="ARBA" id="ARBA00005163"/>
    </source>
</evidence>
<evidence type="ECO:0000256" key="10">
    <source>
        <dbReference type="ARBA" id="ARBA00023002"/>
    </source>
</evidence>
<dbReference type="GO" id="GO:0009055">
    <property type="term" value="F:electron transfer activity"/>
    <property type="evidence" value="ECO:0007669"/>
    <property type="project" value="InterPro"/>
</dbReference>
<evidence type="ECO:0000256" key="11">
    <source>
        <dbReference type="ARBA" id="ARBA00023004"/>
    </source>
</evidence>
<keyword evidence="13" id="KW-0003">3Fe-4S</keyword>
<dbReference type="PROSITE" id="PS00198">
    <property type="entry name" value="4FE4S_FER_1"/>
    <property type="match status" value="1"/>
</dbReference>
<dbReference type="InterPro" id="IPR050573">
    <property type="entry name" value="SDH/FRD_Iron-Sulfur"/>
</dbReference>
<dbReference type="NCBIfam" id="TIGR00384">
    <property type="entry name" value="dhsB"/>
    <property type="match status" value="1"/>
</dbReference>
<dbReference type="InterPro" id="IPR025192">
    <property type="entry name" value="Succ_DH/fum_Rdtase_N"/>
</dbReference>
<dbReference type="GO" id="GO:0008177">
    <property type="term" value="F:succinate dehydrogenase (quinone) activity"/>
    <property type="evidence" value="ECO:0007669"/>
    <property type="project" value="UniProtKB-EC"/>
</dbReference>
<reference evidence="17" key="1">
    <citation type="submission" date="2016-10" db="EMBL/GenBank/DDBJ databases">
        <authorList>
            <person name="de Groot N.N."/>
        </authorList>
    </citation>
    <scope>NUCLEOTIDE SEQUENCE</scope>
</reference>
<feature type="domain" description="4Fe-4S ferredoxin-type" evidence="16">
    <location>
        <begin position="177"/>
        <end position="206"/>
    </location>
</feature>
<dbReference type="InterPro" id="IPR017896">
    <property type="entry name" value="4Fe4S_Fe-S-bd"/>
</dbReference>
<dbReference type="PROSITE" id="PS51379">
    <property type="entry name" value="4FE4S_FER_2"/>
    <property type="match status" value="2"/>
</dbReference>
<dbReference type="GO" id="GO:0051538">
    <property type="term" value="F:3 iron, 4 sulfur cluster binding"/>
    <property type="evidence" value="ECO:0007669"/>
    <property type="project" value="UniProtKB-KW"/>
</dbReference>
<dbReference type="GO" id="GO:0046872">
    <property type="term" value="F:metal ion binding"/>
    <property type="evidence" value="ECO:0007669"/>
    <property type="project" value="UniProtKB-KW"/>
</dbReference>
<keyword evidence="6" id="KW-0004">4Fe-4S</keyword>
<evidence type="ECO:0000256" key="9">
    <source>
        <dbReference type="ARBA" id="ARBA00022723"/>
    </source>
</evidence>
<evidence type="ECO:0000256" key="6">
    <source>
        <dbReference type="ARBA" id="ARBA00022485"/>
    </source>
</evidence>
<dbReference type="EMBL" id="FRYL01000015">
    <property type="protein sequence ID" value="SHO80666.1"/>
    <property type="molecule type" value="Genomic_DNA"/>
</dbReference>
<proteinExistence type="inferred from homology"/>
<keyword evidence="12" id="KW-0411">Iron-sulfur</keyword>
<comment type="pathway">
    <text evidence="3">Carbohydrate metabolism; tricarboxylic acid cycle.</text>
</comment>
<dbReference type="Pfam" id="PF13183">
    <property type="entry name" value="Fer4_8"/>
    <property type="match status" value="1"/>
</dbReference>
<dbReference type="InterPro" id="IPR036010">
    <property type="entry name" value="2Fe-2S_ferredoxin-like_sf"/>
</dbReference>
<dbReference type="Gene3D" id="3.10.20.30">
    <property type="match status" value="1"/>
</dbReference>
<comment type="cofactor">
    <cofactor evidence="2">
        <name>[4Fe-4S] cluster</name>
        <dbReference type="ChEBI" id="CHEBI:49883"/>
    </cofactor>
</comment>
<evidence type="ECO:0000259" key="15">
    <source>
        <dbReference type="PROSITE" id="PS51085"/>
    </source>
</evidence>
<evidence type="ECO:0000256" key="5">
    <source>
        <dbReference type="ARBA" id="ARBA00012792"/>
    </source>
</evidence>
<keyword evidence="7" id="KW-0816">Tricarboxylic acid cycle</keyword>
<dbReference type="InterPro" id="IPR001041">
    <property type="entry name" value="2Fe-2S_ferredoxin-type"/>
</dbReference>
<name>A0A1W1EIK6_9ZZZZ</name>
<evidence type="ECO:0000256" key="7">
    <source>
        <dbReference type="ARBA" id="ARBA00022532"/>
    </source>
</evidence>
<dbReference type="SUPFAM" id="SSF46548">
    <property type="entry name" value="alpha-helical ferredoxin"/>
    <property type="match status" value="1"/>
</dbReference>
<feature type="domain" description="4Fe-4S ferredoxin-type" evidence="16">
    <location>
        <begin position="123"/>
        <end position="152"/>
    </location>
</feature>
<keyword evidence="9" id="KW-0479">Metal-binding</keyword>
<dbReference type="AlphaFoldDB" id="A0A1W1EIK6"/>
<evidence type="ECO:0000256" key="8">
    <source>
        <dbReference type="ARBA" id="ARBA00022714"/>
    </source>
</evidence>
<dbReference type="InterPro" id="IPR004489">
    <property type="entry name" value="Succ_DH/fum_Rdtase_Fe-S"/>
</dbReference>
<protein>
    <recommendedName>
        <fullName evidence="5">succinate dehydrogenase</fullName>
        <ecNumber evidence="5">1.3.5.1</ecNumber>
    </recommendedName>
</protein>
<dbReference type="SUPFAM" id="SSF54292">
    <property type="entry name" value="2Fe-2S ferredoxin-like"/>
    <property type="match status" value="1"/>
</dbReference>
<accession>A0A1W1EIK6</accession>
<evidence type="ECO:0000256" key="14">
    <source>
        <dbReference type="ARBA" id="ARBA00034078"/>
    </source>
</evidence>
<evidence type="ECO:0000259" key="16">
    <source>
        <dbReference type="PROSITE" id="PS51379"/>
    </source>
</evidence>
<dbReference type="InterPro" id="IPR009051">
    <property type="entry name" value="Helical_ferredxn"/>
</dbReference>
<dbReference type="InterPro" id="IPR012675">
    <property type="entry name" value="Beta-grasp_dom_sf"/>
</dbReference>
<dbReference type="InterPro" id="IPR017900">
    <property type="entry name" value="4Fe4S_Fe_S_CS"/>
</dbReference>
<dbReference type="PROSITE" id="PS00197">
    <property type="entry name" value="2FE2S_FER_1"/>
    <property type="match status" value="1"/>
</dbReference>
<dbReference type="PROSITE" id="PS51085">
    <property type="entry name" value="2FE2S_FER_2"/>
    <property type="match status" value="1"/>
</dbReference>
<dbReference type="PANTHER" id="PTHR11921:SF29">
    <property type="entry name" value="SUCCINATE DEHYDROGENASE [UBIQUINONE] IRON-SULFUR SUBUNIT, MITOCHONDRIAL"/>
    <property type="match status" value="1"/>
</dbReference>
<dbReference type="EC" id="1.3.5.1" evidence="5"/>
<dbReference type="PANTHER" id="PTHR11921">
    <property type="entry name" value="SUCCINATE DEHYDROGENASE IRON-SULFUR PROTEIN"/>
    <property type="match status" value="1"/>
</dbReference>
<gene>
    <name evidence="17" type="ORF">MNB_SV-15-714</name>
</gene>
<dbReference type="Gene3D" id="1.10.1060.10">
    <property type="entry name" value="Alpha-helical ferredoxin"/>
    <property type="match status" value="1"/>
</dbReference>
<evidence type="ECO:0000256" key="2">
    <source>
        <dbReference type="ARBA" id="ARBA00001966"/>
    </source>
</evidence>
<comment type="cofactor">
    <cofactor evidence="14">
        <name>[2Fe-2S] cluster</name>
        <dbReference type="ChEBI" id="CHEBI:190135"/>
    </cofactor>
</comment>
<dbReference type="GO" id="GO:0006099">
    <property type="term" value="P:tricarboxylic acid cycle"/>
    <property type="evidence" value="ECO:0007669"/>
    <property type="project" value="UniProtKB-KW"/>
</dbReference>
<sequence length="238" mass="26492">MNIIIKRFDKNKTPQNSEMSIKIDKAMTLLNALYDIKANKDNSLTFKSGCKSGVCGSCSMRVNSKEVLACSYKLQDGDIIEPLNYHNIKRDLVVERTHSLQTLKSSKAWLKSYKKTSISIAQEKLTEVQSDCILCSSCYSSCPVMAVNSDFLGPFGLTRVYRYLADEREGNIEEGVEAIQINGVWDCTLCGECTTVCPQGIDPKMDIMQLRGISTQYGYSDPSFSNMSFGGFDPNIGF</sequence>
<evidence type="ECO:0000256" key="13">
    <source>
        <dbReference type="ARBA" id="ARBA00023291"/>
    </source>
</evidence>
<feature type="domain" description="2Fe-2S ferredoxin-type" evidence="15">
    <location>
        <begin position="1"/>
        <end position="86"/>
    </location>
</feature>
<keyword evidence="11" id="KW-0408">Iron</keyword>
<dbReference type="GO" id="GO:0051537">
    <property type="term" value="F:2 iron, 2 sulfur cluster binding"/>
    <property type="evidence" value="ECO:0007669"/>
    <property type="project" value="UniProtKB-KW"/>
</dbReference>
<dbReference type="Pfam" id="PF13085">
    <property type="entry name" value="Fer2_3"/>
    <property type="match status" value="1"/>
</dbReference>
<dbReference type="GO" id="GO:0051539">
    <property type="term" value="F:4 iron, 4 sulfur cluster binding"/>
    <property type="evidence" value="ECO:0007669"/>
    <property type="project" value="UniProtKB-KW"/>
</dbReference>
<dbReference type="CDD" id="cd00207">
    <property type="entry name" value="fer2"/>
    <property type="match status" value="1"/>
</dbReference>